<proteinExistence type="predicted"/>
<gene>
    <name evidence="3" type="primary">Dper\GL20095</name>
    <name evidence="3" type="ORF">Dper_GL20095</name>
</gene>
<dbReference type="EMBL" id="CH479223">
    <property type="protein sequence ID" value="EDW35010.1"/>
    <property type="molecule type" value="Genomic_DNA"/>
</dbReference>
<dbReference type="PhylomeDB" id="B4H8H5"/>
<dbReference type="AlphaFoldDB" id="B4H8H5"/>
<dbReference type="HOGENOM" id="CLU_028286_6_1_1"/>
<name>B4H8H5_DROPE</name>
<dbReference type="STRING" id="7234.B4H8H5"/>
<evidence type="ECO:0000259" key="2">
    <source>
        <dbReference type="PROSITE" id="PS51340"/>
    </source>
</evidence>
<dbReference type="OMA" id="AHDRSFM"/>
<dbReference type="InterPro" id="IPR011037">
    <property type="entry name" value="Pyrv_Knase-like_insert_dom_sf"/>
</dbReference>
<dbReference type="Pfam" id="PF03476">
    <property type="entry name" value="MOSC_N"/>
    <property type="match status" value="1"/>
</dbReference>
<dbReference type="SUPFAM" id="SSF141673">
    <property type="entry name" value="MOSC N-terminal domain-like"/>
    <property type="match status" value="1"/>
</dbReference>
<dbReference type="PANTHER" id="PTHR14237:SF19">
    <property type="entry name" value="MITOCHONDRIAL AMIDOXIME REDUCING COMPONENT 1"/>
    <property type="match status" value="1"/>
</dbReference>
<dbReference type="eggNOG" id="KOG2362">
    <property type="taxonomic scope" value="Eukaryota"/>
</dbReference>
<keyword evidence="1" id="KW-1133">Transmembrane helix</keyword>
<evidence type="ECO:0000313" key="3">
    <source>
        <dbReference type="EMBL" id="EDW35010.1"/>
    </source>
</evidence>
<dbReference type="InterPro" id="IPR005303">
    <property type="entry name" value="MOCOS_middle"/>
</dbReference>
<dbReference type="GO" id="GO:0030151">
    <property type="term" value="F:molybdenum ion binding"/>
    <property type="evidence" value="ECO:0007669"/>
    <property type="project" value="InterPro"/>
</dbReference>
<dbReference type="GO" id="GO:0003824">
    <property type="term" value="F:catalytic activity"/>
    <property type="evidence" value="ECO:0007669"/>
    <property type="project" value="InterPro"/>
</dbReference>
<sequence length="343" mass="38658">MANSSSSLDISPKTLIGVGVGLAVVGGASFFLYRRYLQYRDAMPQKWRRVGTLQRINLFPVKSCAPLNLTPDLEYDCDVLGLSFEGIRDRTLMVLDESNTMVTARGYPQMLLIKSRKVSANGLIFSAPGMPDLEFDFENLQSPGQDLHTSVWGAPVDAMICGDRFNKWFSQFILKTETGLKLVHYPYPKAVKIINPRLKHMPYIRQVDSGTFNDATSYMLMNLSSVADLNTRIKNPVDPLQFRGNFELKADVDEPYAEDHWQWVRIGEEAVFRSVAPCTRCILPNINVNTAERDIDGEPLKTLRSFRLFNYSSPALGIHLGLRQPGKVKANDVVYVEDKKISL</sequence>
<dbReference type="GO" id="GO:0030170">
    <property type="term" value="F:pyridoxal phosphate binding"/>
    <property type="evidence" value="ECO:0007669"/>
    <property type="project" value="InterPro"/>
</dbReference>
<keyword evidence="1" id="KW-0472">Membrane</keyword>
<evidence type="ECO:0000313" key="4">
    <source>
        <dbReference type="Proteomes" id="UP000008744"/>
    </source>
</evidence>
<accession>B4H8H5</accession>
<dbReference type="PROSITE" id="PS51340">
    <property type="entry name" value="MOSC"/>
    <property type="match status" value="1"/>
</dbReference>
<reference evidence="3 4" key="1">
    <citation type="journal article" date="2007" name="Nature">
        <title>Evolution of genes and genomes on the Drosophila phylogeny.</title>
        <authorList>
            <consortium name="Drosophila 12 Genomes Consortium"/>
            <person name="Clark A.G."/>
            <person name="Eisen M.B."/>
            <person name="Smith D.R."/>
            <person name="Bergman C.M."/>
            <person name="Oliver B."/>
            <person name="Markow T.A."/>
            <person name="Kaufman T.C."/>
            <person name="Kellis M."/>
            <person name="Gelbart W."/>
            <person name="Iyer V.N."/>
            <person name="Pollard D.A."/>
            <person name="Sackton T.B."/>
            <person name="Larracuente A.M."/>
            <person name="Singh N.D."/>
            <person name="Abad J.P."/>
            <person name="Abt D.N."/>
            <person name="Adryan B."/>
            <person name="Aguade M."/>
            <person name="Akashi H."/>
            <person name="Anderson W.W."/>
            <person name="Aquadro C.F."/>
            <person name="Ardell D.H."/>
            <person name="Arguello R."/>
            <person name="Artieri C.G."/>
            <person name="Barbash D.A."/>
            <person name="Barker D."/>
            <person name="Barsanti P."/>
            <person name="Batterham P."/>
            <person name="Batzoglou S."/>
            <person name="Begun D."/>
            <person name="Bhutkar A."/>
            <person name="Blanco E."/>
            <person name="Bosak S.A."/>
            <person name="Bradley R.K."/>
            <person name="Brand A.D."/>
            <person name="Brent M.R."/>
            <person name="Brooks A.N."/>
            <person name="Brown R.H."/>
            <person name="Butlin R.K."/>
            <person name="Caggese C."/>
            <person name="Calvi B.R."/>
            <person name="Bernardo de Carvalho A."/>
            <person name="Caspi A."/>
            <person name="Castrezana S."/>
            <person name="Celniker S.E."/>
            <person name="Chang J.L."/>
            <person name="Chapple C."/>
            <person name="Chatterji S."/>
            <person name="Chinwalla A."/>
            <person name="Civetta A."/>
            <person name="Clifton S.W."/>
            <person name="Comeron J.M."/>
            <person name="Costello J.C."/>
            <person name="Coyne J.A."/>
            <person name="Daub J."/>
            <person name="David R.G."/>
            <person name="Delcher A.L."/>
            <person name="Delehaunty K."/>
            <person name="Do C.B."/>
            <person name="Ebling H."/>
            <person name="Edwards K."/>
            <person name="Eickbush T."/>
            <person name="Evans J.D."/>
            <person name="Filipski A."/>
            <person name="Findeiss S."/>
            <person name="Freyhult E."/>
            <person name="Fulton L."/>
            <person name="Fulton R."/>
            <person name="Garcia A.C."/>
            <person name="Gardiner A."/>
            <person name="Garfield D.A."/>
            <person name="Garvin B.E."/>
            <person name="Gibson G."/>
            <person name="Gilbert D."/>
            <person name="Gnerre S."/>
            <person name="Godfrey J."/>
            <person name="Good R."/>
            <person name="Gotea V."/>
            <person name="Gravely B."/>
            <person name="Greenberg A.J."/>
            <person name="Griffiths-Jones S."/>
            <person name="Gross S."/>
            <person name="Guigo R."/>
            <person name="Gustafson E.A."/>
            <person name="Haerty W."/>
            <person name="Hahn M.W."/>
            <person name="Halligan D.L."/>
            <person name="Halpern A.L."/>
            <person name="Halter G.M."/>
            <person name="Han M.V."/>
            <person name="Heger A."/>
            <person name="Hillier L."/>
            <person name="Hinrichs A.S."/>
            <person name="Holmes I."/>
            <person name="Hoskins R.A."/>
            <person name="Hubisz M.J."/>
            <person name="Hultmark D."/>
            <person name="Huntley M.A."/>
            <person name="Jaffe D.B."/>
            <person name="Jagadeeshan S."/>
            <person name="Jeck W.R."/>
            <person name="Johnson J."/>
            <person name="Jones C.D."/>
            <person name="Jordan W.C."/>
            <person name="Karpen G.H."/>
            <person name="Kataoka E."/>
            <person name="Keightley P.D."/>
            <person name="Kheradpour P."/>
            <person name="Kirkness E.F."/>
            <person name="Koerich L.B."/>
            <person name="Kristiansen K."/>
            <person name="Kudrna D."/>
            <person name="Kulathinal R.J."/>
            <person name="Kumar S."/>
            <person name="Kwok R."/>
            <person name="Lander E."/>
            <person name="Langley C.H."/>
            <person name="Lapoint R."/>
            <person name="Lazzaro B.P."/>
            <person name="Lee S.J."/>
            <person name="Levesque L."/>
            <person name="Li R."/>
            <person name="Lin C.F."/>
            <person name="Lin M.F."/>
            <person name="Lindblad-Toh K."/>
            <person name="Llopart A."/>
            <person name="Long M."/>
            <person name="Low L."/>
            <person name="Lozovsky E."/>
            <person name="Lu J."/>
            <person name="Luo M."/>
            <person name="Machado C.A."/>
            <person name="Makalowski W."/>
            <person name="Marzo M."/>
            <person name="Matsuda M."/>
            <person name="Matzkin L."/>
            <person name="McAllister B."/>
            <person name="McBride C.S."/>
            <person name="McKernan B."/>
            <person name="McKernan K."/>
            <person name="Mendez-Lago M."/>
            <person name="Minx P."/>
            <person name="Mollenhauer M.U."/>
            <person name="Montooth K."/>
            <person name="Mount S.M."/>
            <person name="Mu X."/>
            <person name="Myers E."/>
            <person name="Negre B."/>
            <person name="Newfeld S."/>
            <person name="Nielsen R."/>
            <person name="Noor M.A."/>
            <person name="O'Grady P."/>
            <person name="Pachter L."/>
            <person name="Papaceit M."/>
            <person name="Parisi M.J."/>
            <person name="Parisi M."/>
            <person name="Parts L."/>
            <person name="Pedersen J.S."/>
            <person name="Pesole G."/>
            <person name="Phillippy A.M."/>
            <person name="Ponting C.P."/>
            <person name="Pop M."/>
            <person name="Porcelli D."/>
            <person name="Powell J.R."/>
            <person name="Prohaska S."/>
            <person name="Pruitt K."/>
            <person name="Puig M."/>
            <person name="Quesneville H."/>
            <person name="Ram K.R."/>
            <person name="Rand D."/>
            <person name="Rasmussen M.D."/>
            <person name="Reed L.K."/>
            <person name="Reenan R."/>
            <person name="Reily A."/>
            <person name="Remington K.A."/>
            <person name="Rieger T.T."/>
            <person name="Ritchie M.G."/>
            <person name="Robin C."/>
            <person name="Rogers Y.H."/>
            <person name="Rohde C."/>
            <person name="Rozas J."/>
            <person name="Rubenfield M.J."/>
            <person name="Ruiz A."/>
            <person name="Russo S."/>
            <person name="Salzberg S.L."/>
            <person name="Sanchez-Gracia A."/>
            <person name="Saranga D.J."/>
            <person name="Sato H."/>
            <person name="Schaeffer S.W."/>
            <person name="Schatz M.C."/>
            <person name="Schlenke T."/>
            <person name="Schwartz R."/>
            <person name="Segarra C."/>
            <person name="Singh R.S."/>
            <person name="Sirot L."/>
            <person name="Sirota M."/>
            <person name="Sisneros N.B."/>
            <person name="Smith C.D."/>
            <person name="Smith T.F."/>
            <person name="Spieth J."/>
            <person name="Stage D.E."/>
            <person name="Stark A."/>
            <person name="Stephan W."/>
            <person name="Strausberg R.L."/>
            <person name="Strempel S."/>
            <person name="Sturgill D."/>
            <person name="Sutton G."/>
            <person name="Sutton G.G."/>
            <person name="Tao W."/>
            <person name="Teichmann S."/>
            <person name="Tobari Y.N."/>
            <person name="Tomimura Y."/>
            <person name="Tsolas J.M."/>
            <person name="Valente V.L."/>
            <person name="Venter E."/>
            <person name="Venter J.C."/>
            <person name="Vicario S."/>
            <person name="Vieira F.G."/>
            <person name="Vilella A.J."/>
            <person name="Villasante A."/>
            <person name="Walenz B."/>
            <person name="Wang J."/>
            <person name="Wasserman M."/>
            <person name="Watts T."/>
            <person name="Wilson D."/>
            <person name="Wilson R.K."/>
            <person name="Wing R.A."/>
            <person name="Wolfner M.F."/>
            <person name="Wong A."/>
            <person name="Wong G.K."/>
            <person name="Wu C.I."/>
            <person name="Wu G."/>
            <person name="Yamamoto D."/>
            <person name="Yang H.P."/>
            <person name="Yang S.P."/>
            <person name="Yorke J.A."/>
            <person name="Yoshida K."/>
            <person name="Zdobnov E."/>
            <person name="Zhang P."/>
            <person name="Zhang Y."/>
            <person name="Zimin A.V."/>
            <person name="Baldwin J."/>
            <person name="Abdouelleil A."/>
            <person name="Abdulkadir J."/>
            <person name="Abebe A."/>
            <person name="Abera B."/>
            <person name="Abreu J."/>
            <person name="Acer S.C."/>
            <person name="Aftuck L."/>
            <person name="Alexander A."/>
            <person name="An P."/>
            <person name="Anderson E."/>
            <person name="Anderson S."/>
            <person name="Arachi H."/>
            <person name="Azer M."/>
            <person name="Bachantsang P."/>
            <person name="Barry A."/>
            <person name="Bayul T."/>
            <person name="Berlin A."/>
            <person name="Bessette D."/>
            <person name="Bloom T."/>
            <person name="Blye J."/>
            <person name="Boguslavskiy L."/>
            <person name="Bonnet C."/>
            <person name="Boukhgalter B."/>
            <person name="Bourzgui I."/>
            <person name="Brown A."/>
            <person name="Cahill P."/>
            <person name="Channer S."/>
            <person name="Cheshatsang Y."/>
            <person name="Chuda L."/>
            <person name="Citroen M."/>
            <person name="Collymore A."/>
            <person name="Cooke P."/>
            <person name="Costello M."/>
            <person name="D'Aco K."/>
            <person name="Daza R."/>
            <person name="De Haan G."/>
            <person name="DeGray S."/>
            <person name="DeMaso C."/>
            <person name="Dhargay N."/>
            <person name="Dooley K."/>
            <person name="Dooley E."/>
            <person name="Doricent M."/>
            <person name="Dorje P."/>
            <person name="Dorjee K."/>
            <person name="Dupes A."/>
            <person name="Elong R."/>
            <person name="Falk J."/>
            <person name="Farina A."/>
            <person name="Faro S."/>
            <person name="Ferguson D."/>
            <person name="Fisher S."/>
            <person name="Foley C.D."/>
            <person name="Franke A."/>
            <person name="Friedrich D."/>
            <person name="Gadbois L."/>
            <person name="Gearin G."/>
            <person name="Gearin C.R."/>
            <person name="Giannoukos G."/>
            <person name="Goode T."/>
            <person name="Graham J."/>
            <person name="Grandbois E."/>
            <person name="Grewal S."/>
            <person name="Gyaltsen K."/>
            <person name="Hafez N."/>
            <person name="Hagos B."/>
            <person name="Hall J."/>
            <person name="Henson C."/>
            <person name="Hollinger A."/>
            <person name="Honan T."/>
            <person name="Huard M.D."/>
            <person name="Hughes L."/>
            <person name="Hurhula B."/>
            <person name="Husby M.E."/>
            <person name="Kamat A."/>
            <person name="Kanga B."/>
            <person name="Kashin S."/>
            <person name="Khazanovich D."/>
            <person name="Kisner P."/>
            <person name="Lance K."/>
            <person name="Lara M."/>
            <person name="Lee W."/>
            <person name="Lennon N."/>
            <person name="Letendre F."/>
            <person name="LeVine R."/>
            <person name="Lipovsky A."/>
            <person name="Liu X."/>
            <person name="Liu J."/>
            <person name="Liu S."/>
            <person name="Lokyitsang T."/>
            <person name="Lokyitsang Y."/>
            <person name="Lubonja R."/>
            <person name="Lui A."/>
            <person name="MacDonald P."/>
            <person name="Magnisalis V."/>
            <person name="Maru K."/>
            <person name="Matthews C."/>
            <person name="McCusker W."/>
            <person name="McDonough S."/>
            <person name="Mehta T."/>
            <person name="Meldrim J."/>
            <person name="Meneus L."/>
            <person name="Mihai O."/>
            <person name="Mihalev A."/>
            <person name="Mihova T."/>
            <person name="Mittelman R."/>
            <person name="Mlenga V."/>
            <person name="Montmayeur A."/>
            <person name="Mulrain L."/>
            <person name="Navidi A."/>
            <person name="Naylor J."/>
            <person name="Negash T."/>
            <person name="Nguyen T."/>
            <person name="Nguyen N."/>
            <person name="Nicol R."/>
            <person name="Norbu C."/>
            <person name="Norbu N."/>
            <person name="Novod N."/>
            <person name="O'Neill B."/>
            <person name="Osman S."/>
            <person name="Markiewicz E."/>
            <person name="Oyono O.L."/>
            <person name="Patti C."/>
            <person name="Phunkhang P."/>
            <person name="Pierre F."/>
            <person name="Priest M."/>
            <person name="Raghuraman S."/>
            <person name="Rege F."/>
            <person name="Reyes R."/>
            <person name="Rise C."/>
            <person name="Rogov P."/>
            <person name="Ross K."/>
            <person name="Ryan E."/>
            <person name="Settipalli S."/>
            <person name="Shea T."/>
            <person name="Sherpa N."/>
            <person name="Shi L."/>
            <person name="Shih D."/>
            <person name="Sparrow T."/>
            <person name="Spaulding J."/>
            <person name="Stalker J."/>
            <person name="Stange-Thomann N."/>
            <person name="Stavropoulos S."/>
            <person name="Stone C."/>
            <person name="Strader C."/>
            <person name="Tesfaye S."/>
            <person name="Thomson T."/>
            <person name="Thoulutsang Y."/>
            <person name="Thoulutsang D."/>
            <person name="Topham K."/>
            <person name="Topping I."/>
            <person name="Tsamla T."/>
            <person name="Vassiliev H."/>
            <person name="Vo A."/>
            <person name="Wangchuk T."/>
            <person name="Wangdi T."/>
            <person name="Weiand M."/>
            <person name="Wilkinson J."/>
            <person name="Wilson A."/>
            <person name="Yadav S."/>
            <person name="Young G."/>
            <person name="Yu Q."/>
            <person name="Zembek L."/>
            <person name="Zhong D."/>
            <person name="Zimmer A."/>
            <person name="Zwirko Z."/>
            <person name="Jaffe D.B."/>
            <person name="Alvarez P."/>
            <person name="Brockman W."/>
            <person name="Butler J."/>
            <person name="Chin C."/>
            <person name="Gnerre S."/>
            <person name="Grabherr M."/>
            <person name="Kleber M."/>
            <person name="Mauceli E."/>
            <person name="MacCallum I."/>
        </authorList>
    </citation>
    <scope>NUCLEOTIDE SEQUENCE [LARGE SCALE GENOMIC DNA]</scope>
    <source>
        <strain evidence="4">MSH-3 / Tucson 14011-0111.49</strain>
    </source>
</reference>
<dbReference type="SUPFAM" id="SSF50800">
    <property type="entry name" value="PK beta-barrel domain-like"/>
    <property type="match status" value="1"/>
</dbReference>
<dbReference type="InterPro" id="IPR005302">
    <property type="entry name" value="MoCF_Sase_C"/>
</dbReference>
<evidence type="ECO:0000256" key="1">
    <source>
        <dbReference type="SAM" id="Phobius"/>
    </source>
</evidence>
<keyword evidence="4" id="KW-1185">Reference proteome</keyword>
<dbReference type="Proteomes" id="UP000008744">
    <property type="component" value="Unassembled WGS sequence"/>
</dbReference>
<protein>
    <submittedName>
        <fullName evidence="3">GL20095</fullName>
    </submittedName>
</protein>
<dbReference type="PANTHER" id="PTHR14237">
    <property type="entry name" value="MOLYBDOPTERIN COFACTOR SULFURASE MOSC"/>
    <property type="match status" value="1"/>
</dbReference>
<dbReference type="OrthoDB" id="17255at2759"/>
<dbReference type="KEGG" id="dpe:6602076"/>
<feature type="transmembrane region" description="Helical" evidence="1">
    <location>
        <begin position="15"/>
        <end position="33"/>
    </location>
</feature>
<dbReference type="Pfam" id="PF03473">
    <property type="entry name" value="MOSC"/>
    <property type="match status" value="1"/>
</dbReference>
<organism evidence="4">
    <name type="scientific">Drosophila persimilis</name>
    <name type="common">Fruit fly</name>
    <dbReference type="NCBI Taxonomy" id="7234"/>
    <lineage>
        <taxon>Eukaryota</taxon>
        <taxon>Metazoa</taxon>
        <taxon>Ecdysozoa</taxon>
        <taxon>Arthropoda</taxon>
        <taxon>Hexapoda</taxon>
        <taxon>Insecta</taxon>
        <taxon>Pterygota</taxon>
        <taxon>Neoptera</taxon>
        <taxon>Endopterygota</taxon>
        <taxon>Diptera</taxon>
        <taxon>Brachycera</taxon>
        <taxon>Muscomorpha</taxon>
        <taxon>Ephydroidea</taxon>
        <taxon>Drosophilidae</taxon>
        <taxon>Drosophila</taxon>
        <taxon>Sophophora</taxon>
    </lineage>
</organism>
<feature type="domain" description="MOSC" evidence="2">
    <location>
        <begin position="180"/>
        <end position="337"/>
    </location>
</feature>
<keyword evidence="1" id="KW-0812">Transmembrane</keyword>